<dbReference type="RefSeq" id="WP_149522511.1">
    <property type="nucleotide sequence ID" value="NZ_VTOU01000003.1"/>
</dbReference>
<dbReference type="InterPro" id="IPR049050">
    <property type="entry name" value="nSTAND3"/>
</dbReference>
<dbReference type="InterPro" id="IPR027417">
    <property type="entry name" value="P-loop_NTPase"/>
</dbReference>
<dbReference type="Pfam" id="PF20720">
    <property type="entry name" value="nSTAND3"/>
    <property type="match status" value="1"/>
</dbReference>
<evidence type="ECO:0000313" key="2">
    <source>
        <dbReference type="EMBL" id="TZG25705.1"/>
    </source>
</evidence>
<evidence type="ECO:0000313" key="3">
    <source>
        <dbReference type="Proteomes" id="UP000322077"/>
    </source>
</evidence>
<proteinExistence type="predicted"/>
<organism evidence="2 3">
    <name type="scientific">Sphingomonas montanisoli</name>
    <dbReference type="NCBI Taxonomy" id="2606412"/>
    <lineage>
        <taxon>Bacteria</taxon>
        <taxon>Pseudomonadati</taxon>
        <taxon>Pseudomonadota</taxon>
        <taxon>Alphaproteobacteria</taxon>
        <taxon>Sphingomonadales</taxon>
        <taxon>Sphingomonadaceae</taxon>
        <taxon>Sphingomonas</taxon>
    </lineage>
</organism>
<gene>
    <name evidence="2" type="ORF">FYJ91_11895</name>
</gene>
<reference evidence="2 3" key="1">
    <citation type="submission" date="2019-08" db="EMBL/GenBank/DDBJ databases">
        <authorList>
            <person name="Wang G."/>
            <person name="Xu Z."/>
        </authorList>
    </citation>
    <scope>NUCLEOTIDE SEQUENCE [LARGE SCALE GENOMIC DNA]</scope>
    <source>
        <strain evidence="2 3">ZX</strain>
    </source>
</reference>
<accession>A0A5D9C6T1</accession>
<dbReference type="InterPro" id="IPR016024">
    <property type="entry name" value="ARM-type_fold"/>
</dbReference>
<sequence length="1330" mass="145199">MNAPANPSPALGNDSGAAAALAGYDYQLDVSILAALRILFVTKSASRITLEPANADDIEVELTEDDPGHIETRAELGVAARLIMQVKLRGGDPWSLADFERLLKHGKRRTPAKDHLADPDTRYLLVTNADVSGVARSLLVGDFEEQSEGDDFPASLRDILPDAPERRVAIYAGLTPKLLQYELEHILTAILRVPKDRQEACLNILREEAKARMRGTSPGVWGYNDLLGTVRSHGGFLASVAELDAFVEPTNFPDMIRQIEKKNAVVIAGSSGTGKTLAARALCDQARKRNGALDIVVVNPNSDPSSIRQIVQTGPKLFYLEDPWGQNSLRTGSETWTEQLPRMLRDARSDNQFVVTSRSDMLRGAQAVGGVAPWSIELEADRYLNGRFAQIYDKRMDLLPPELQAKALSFRSDVLRVLEKPLELDLFFANLLSGRVEGENDGQWLHRLIGLAHRDAVEGVVDRFLTHADTTGQSAAIWGMLAARGSFDRTQLVALMRSLRLAAPDLANGLDKLIDTMIAARHLRQPTTSVAFAHPSVRAGFESHLKADLFRYEPAFAALLTALTTLPQPHVEWGMETAARLIDEGRRLVAGVEGGALTFDVPAAAQAAIDGWLDAALVDPSADFPKLLQLASDVGSEASNPSELARWLLTSVQRGAAFFIDRWKAPNFPDAWYDRISQDPRSFLIAERFVRDQLSDEHGSYGAKFPLALDRIATGLEPAYLHAARRLVGMGHGSNIEAVVTGALRDLATFKAVFEEALDDLAGDDAQRAKNAERWRLIADGECDYGFEEYYTSGHDDDGYASGIIVELYIEAVRAAGDWKELAGHNRASEFGYYWARAIRDADATAAPSLEELSAMFAAAQADGHEDAAWDALRQHWHSEFREKLKQALIAGIPEQSDSQAAIACAMGVDQNLLAEAFASSPTAALRVAFLCDLIAARRRYSKLQKTGMASLIRALDPAYREVGWALLLGRSRAAMLSDQAVEILRQAAETARPRILSEVVPLLIEAGVMPVEAVRRWLNETEDKDLAEAAASAAVEIEDGEAITKARQHVRASARVVAIEFLVSRTDPPFPVEILALAGDPGRHVRQALVRAIAAKPHPDHFPVLLRLTGDTWSDADPSHNEPDSYPIAREAVEGLAAYAPLSDETSDQLIKLATTTSDRALSQGCLRVAADCGSPAIRTRIRALFGDRDRGLLRLDALDALVFAATIEDELLAPFTPERIVRLGAALAPSAVVLVCHHAPIERAIALCERMANSNADRSLAVLGAYFLHDRDLGAARAILDLLPEGHPARGLFSDEQELLPASVLDGLGDIKRQRWVRKWMSGRIAKP</sequence>
<comment type="caution">
    <text evidence="2">The sequence shown here is derived from an EMBL/GenBank/DDBJ whole genome shotgun (WGS) entry which is preliminary data.</text>
</comment>
<dbReference type="SUPFAM" id="SSF52540">
    <property type="entry name" value="P-loop containing nucleoside triphosphate hydrolases"/>
    <property type="match status" value="1"/>
</dbReference>
<feature type="domain" description="Novel STAND NTPase 3" evidence="1">
    <location>
        <begin position="246"/>
        <end position="366"/>
    </location>
</feature>
<keyword evidence="3" id="KW-1185">Reference proteome</keyword>
<protein>
    <recommendedName>
        <fullName evidence="1">Novel STAND NTPase 3 domain-containing protein</fullName>
    </recommendedName>
</protein>
<name>A0A5D9C6T1_9SPHN</name>
<dbReference type="Proteomes" id="UP000322077">
    <property type="component" value="Unassembled WGS sequence"/>
</dbReference>
<evidence type="ECO:0000259" key="1">
    <source>
        <dbReference type="Pfam" id="PF20720"/>
    </source>
</evidence>
<dbReference type="EMBL" id="VTOU01000003">
    <property type="protein sequence ID" value="TZG25705.1"/>
    <property type="molecule type" value="Genomic_DNA"/>
</dbReference>
<dbReference type="SUPFAM" id="SSF48371">
    <property type="entry name" value="ARM repeat"/>
    <property type="match status" value="1"/>
</dbReference>